<proteinExistence type="predicted"/>
<feature type="transmembrane region" description="Helical" evidence="6">
    <location>
        <begin position="15"/>
        <end position="37"/>
    </location>
</feature>
<feature type="transmembrane region" description="Helical" evidence="6">
    <location>
        <begin position="82"/>
        <end position="101"/>
    </location>
</feature>
<evidence type="ECO:0000313" key="9">
    <source>
        <dbReference type="Proteomes" id="UP000272400"/>
    </source>
</evidence>
<feature type="transmembrane region" description="Helical" evidence="6">
    <location>
        <begin position="356"/>
        <end position="377"/>
    </location>
</feature>
<dbReference type="GO" id="GO:0005886">
    <property type="term" value="C:plasma membrane"/>
    <property type="evidence" value="ECO:0007669"/>
    <property type="project" value="UniProtKB-SubCell"/>
</dbReference>
<feature type="transmembrane region" description="Helical" evidence="6">
    <location>
        <begin position="49"/>
        <end position="70"/>
    </location>
</feature>
<evidence type="ECO:0000313" key="8">
    <source>
        <dbReference type="EMBL" id="ROO85727.1"/>
    </source>
</evidence>
<dbReference type="PROSITE" id="PS50850">
    <property type="entry name" value="MFS"/>
    <property type="match status" value="1"/>
</dbReference>
<feature type="transmembrane region" description="Helical" evidence="6">
    <location>
        <begin position="268"/>
        <end position="290"/>
    </location>
</feature>
<name>A0A3N1CWQ8_9ACTN</name>
<gene>
    <name evidence="8" type="ORF">EDD29_3276</name>
</gene>
<keyword evidence="2" id="KW-0813">Transport</keyword>
<organism evidence="8 9">
    <name type="scientific">Actinocorallia herbida</name>
    <dbReference type="NCBI Taxonomy" id="58109"/>
    <lineage>
        <taxon>Bacteria</taxon>
        <taxon>Bacillati</taxon>
        <taxon>Actinomycetota</taxon>
        <taxon>Actinomycetes</taxon>
        <taxon>Streptosporangiales</taxon>
        <taxon>Thermomonosporaceae</taxon>
        <taxon>Actinocorallia</taxon>
    </lineage>
</organism>
<dbReference type="PANTHER" id="PTHR42718:SF9">
    <property type="entry name" value="MAJOR FACILITATOR SUPERFAMILY MULTIDRUG TRANSPORTER MFSC"/>
    <property type="match status" value="1"/>
</dbReference>
<dbReference type="Proteomes" id="UP000272400">
    <property type="component" value="Unassembled WGS sequence"/>
</dbReference>
<accession>A0A3N1CWQ8</accession>
<evidence type="ECO:0000256" key="1">
    <source>
        <dbReference type="ARBA" id="ARBA00004651"/>
    </source>
</evidence>
<evidence type="ECO:0000256" key="5">
    <source>
        <dbReference type="ARBA" id="ARBA00023136"/>
    </source>
</evidence>
<dbReference type="Gene3D" id="1.20.1720.10">
    <property type="entry name" value="Multidrug resistance protein D"/>
    <property type="match status" value="1"/>
</dbReference>
<feature type="transmembrane region" description="Helical" evidence="6">
    <location>
        <begin position="107"/>
        <end position="129"/>
    </location>
</feature>
<keyword evidence="3 6" id="KW-0812">Transmembrane</keyword>
<keyword evidence="9" id="KW-1185">Reference proteome</keyword>
<dbReference type="Pfam" id="PF07690">
    <property type="entry name" value="MFS_1"/>
    <property type="match status" value="1"/>
</dbReference>
<sequence>MAAVNISVSRRRRVVALWGVSLGYFLVLLDLTVLSVAEPDLAASLGTSVAGLQWAAAAYTVTFGALLPAAGALADRYGAHRVFRAGIVLFSAGSLACAAAPSPEVLAVLRAVTGAAAAACVPASLAVIARLYPDGRERARAVATWAAVSGAAVALGPVCGGLLVDAAGWRAVFVVNAPIAVLVLAATAGRAVAVPGSARRIDWPVQFAACAALALLTDALVRAGSDPGAAVWPGLGALVAAALFAVRERASRAPVADRALLASAGARAGLAAGAAVGFALNGLLFVLPLLLRDRGLSAAATGWAFLPLTVPFAVNPPVTGRLVARFGPRPPILAGLSALACGGTVLAISAGTGASYPWLAVGLFSTGYGVSLVLPALATAIVRAAPDGAAGSAGGLLNAVRQIGATVGVAAMGSVTTAFGPGRAIALAALACGGGALWFARQGPAGQVK</sequence>
<dbReference type="InterPro" id="IPR036259">
    <property type="entry name" value="MFS_trans_sf"/>
</dbReference>
<dbReference type="SUPFAM" id="SSF103473">
    <property type="entry name" value="MFS general substrate transporter"/>
    <property type="match status" value="1"/>
</dbReference>
<dbReference type="Gene3D" id="1.20.1250.20">
    <property type="entry name" value="MFS general substrate transporter like domains"/>
    <property type="match status" value="1"/>
</dbReference>
<keyword evidence="5 6" id="KW-0472">Membrane</keyword>
<feature type="domain" description="Major facilitator superfamily (MFS) profile" evidence="7">
    <location>
        <begin position="16"/>
        <end position="447"/>
    </location>
</feature>
<evidence type="ECO:0000259" key="7">
    <source>
        <dbReference type="PROSITE" id="PS50850"/>
    </source>
</evidence>
<comment type="subcellular location">
    <subcellularLocation>
        <location evidence="1">Cell membrane</location>
        <topology evidence="1">Multi-pass membrane protein</topology>
    </subcellularLocation>
</comment>
<dbReference type="AlphaFoldDB" id="A0A3N1CWQ8"/>
<evidence type="ECO:0000256" key="2">
    <source>
        <dbReference type="ARBA" id="ARBA00022448"/>
    </source>
</evidence>
<evidence type="ECO:0000256" key="3">
    <source>
        <dbReference type="ARBA" id="ARBA00022692"/>
    </source>
</evidence>
<dbReference type="InterPro" id="IPR020846">
    <property type="entry name" value="MFS_dom"/>
</dbReference>
<dbReference type="CDD" id="cd17321">
    <property type="entry name" value="MFS_MMR_MDR_like"/>
    <property type="match status" value="1"/>
</dbReference>
<feature type="transmembrane region" description="Helical" evidence="6">
    <location>
        <begin position="141"/>
        <end position="163"/>
    </location>
</feature>
<comment type="caution">
    <text evidence="8">The sequence shown here is derived from an EMBL/GenBank/DDBJ whole genome shotgun (WGS) entry which is preliminary data.</text>
</comment>
<dbReference type="GO" id="GO:0022857">
    <property type="term" value="F:transmembrane transporter activity"/>
    <property type="evidence" value="ECO:0007669"/>
    <property type="project" value="InterPro"/>
</dbReference>
<feature type="transmembrane region" description="Helical" evidence="6">
    <location>
        <begin position="229"/>
        <end position="247"/>
    </location>
</feature>
<dbReference type="EMBL" id="RJKE01000001">
    <property type="protein sequence ID" value="ROO85727.1"/>
    <property type="molecule type" value="Genomic_DNA"/>
</dbReference>
<keyword evidence="4 6" id="KW-1133">Transmembrane helix</keyword>
<evidence type="ECO:0000256" key="6">
    <source>
        <dbReference type="SAM" id="Phobius"/>
    </source>
</evidence>
<protein>
    <submittedName>
        <fullName evidence="8">DHA2 family methylenomycin A resistance protein-like MFS transporter</fullName>
    </submittedName>
</protein>
<feature type="transmembrane region" description="Helical" evidence="6">
    <location>
        <begin position="169"/>
        <end position="193"/>
    </location>
</feature>
<reference evidence="8 9" key="1">
    <citation type="submission" date="2018-11" db="EMBL/GenBank/DDBJ databases">
        <title>Sequencing the genomes of 1000 actinobacteria strains.</title>
        <authorList>
            <person name="Klenk H.-P."/>
        </authorList>
    </citation>
    <scope>NUCLEOTIDE SEQUENCE [LARGE SCALE GENOMIC DNA]</scope>
    <source>
        <strain evidence="8 9">DSM 44254</strain>
    </source>
</reference>
<dbReference type="PANTHER" id="PTHR42718">
    <property type="entry name" value="MAJOR FACILITATOR SUPERFAMILY MULTIDRUG TRANSPORTER MFSC"/>
    <property type="match status" value="1"/>
</dbReference>
<feature type="transmembrane region" description="Helical" evidence="6">
    <location>
        <begin position="330"/>
        <end position="350"/>
    </location>
</feature>
<dbReference type="InterPro" id="IPR011701">
    <property type="entry name" value="MFS"/>
</dbReference>
<feature type="transmembrane region" description="Helical" evidence="6">
    <location>
        <begin position="205"/>
        <end position="223"/>
    </location>
</feature>
<evidence type="ECO:0000256" key="4">
    <source>
        <dbReference type="ARBA" id="ARBA00022989"/>
    </source>
</evidence>